<evidence type="ECO:0000313" key="1">
    <source>
        <dbReference type="EMBL" id="GLR84251.1"/>
    </source>
</evidence>
<reference evidence="2" key="1">
    <citation type="journal article" date="2019" name="Int. J. Syst. Evol. Microbiol.">
        <title>The Global Catalogue of Microorganisms (GCM) 10K type strain sequencing project: providing services to taxonomists for standard genome sequencing and annotation.</title>
        <authorList>
            <consortium name="The Broad Institute Genomics Platform"/>
            <consortium name="The Broad Institute Genome Sequencing Center for Infectious Disease"/>
            <person name="Wu L."/>
            <person name="Ma J."/>
        </authorList>
    </citation>
    <scope>NUCLEOTIDE SEQUENCE [LARGE SCALE GENOMIC DNA]</scope>
    <source>
        <strain evidence="2">NBRC 102520</strain>
    </source>
</reference>
<dbReference type="EMBL" id="BSOW01000003">
    <property type="protein sequence ID" value="GLR84251.1"/>
    <property type="molecule type" value="Genomic_DNA"/>
</dbReference>
<gene>
    <name evidence="1" type="ORF">GCM10007857_09610</name>
</gene>
<dbReference type="Proteomes" id="UP001156905">
    <property type="component" value="Unassembled WGS sequence"/>
</dbReference>
<keyword evidence="2" id="KW-1185">Reference proteome</keyword>
<evidence type="ECO:0000313" key="2">
    <source>
        <dbReference type="Proteomes" id="UP001156905"/>
    </source>
</evidence>
<proteinExistence type="predicted"/>
<dbReference type="InterPro" id="IPR015943">
    <property type="entry name" value="WD40/YVTN_repeat-like_dom_sf"/>
</dbReference>
<sequence length="139" mass="15134">MDRGGNYAMAIDRERHRLLVAFRNPPGLGVLAPADGKSIATVDTCGDVDDLFVDAGRKRVYVSCGQGYVDVLEANGMAYHRISRIPTVAGARTSLFVPEMDRLIVAARESFAERRSGYSGRYLEETDSREFGMASAAIA</sequence>
<accession>A0ABQ6ARP4</accession>
<organism evidence="1 2">
    <name type="scientific">Bradyrhizobium iriomotense</name>
    <dbReference type="NCBI Taxonomy" id="441950"/>
    <lineage>
        <taxon>Bacteria</taxon>
        <taxon>Pseudomonadati</taxon>
        <taxon>Pseudomonadota</taxon>
        <taxon>Alphaproteobacteria</taxon>
        <taxon>Hyphomicrobiales</taxon>
        <taxon>Nitrobacteraceae</taxon>
        <taxon>Bradyrhizobium</taxon>
    </lineage>
</organism>
<dbReference type="SUPFAM" id="SSF50974">
    <property type="entry name" value="Nitrous oxide reductase, N-terminal domain"/>
    <property type="match status" value="1"/>
</dbReference>
<dbReference type="InterPro" id="IPR011045">
    <property type="entry name" value="N2O_reductase_N"/>
</dbReference>
<comment type="caution">
    <text evidence="1">The sequence shown here is derived from an EMBL/GenBank/DDBJ whole genome shotgun (WGS) entry which is preliminary data.</text>
</comment>
<name>A0ABQ6ARP4_9BRAD</name>
<protein>
    <submittedName>
        <fullName evidence="1">Uncharacterized protein</fullName>
    </submittedName>
</protein>
<dbReference type="Gene3D" id="2.130.10.10">
    <property type="entry name" value="YVTN repeat-like/Quinoprotein amine dehydrogenase"/>
    <property type="match status" value="1"/>
</dbReference>